<accession>A0A5B7I8J9</accession>
<name>A0A5B7I8J9_PORTR</name>
<evidence type="ECO:0000256" key="1">
    <source>
        <dbReference type="SAM" id="MobiDB-lite"/>
    </source>
</evidence>
<dbReference type="Proteomes" id="UP000324222">
    <property type="component" value="Unassembled WGS sequence"/>
</dbReference>
<evidence type="ECO:0000313" key="3">
    <source>
        <dbReference type="Proteomes" id="UP000324222"/>
    </source>
</evidence>
<gene>
    <name evidence="2" type="ORF">E2C01_071569</name>
</gene>
<sequence length="86" mass="9933">MKVLPKDPVWRCHLEQLQPHHTSELDSGPGDWCEEFSILTEHPMELEAALGAKEKWNSSKLHRTKFPVPEEYRPQPTMIEEATGIL</sequence>
<protein>
    <submittedName>
        <fullName evidence="2">Uncharacterized protein</fullName>
    </submittedName>
</protein>
<reference evidence="2 3" key="1">
    <citation type="submission" date="2019-05" db="EMBL/GenBank/DDBJ databases">
        <title>Another draft genome of Portunus trituberculatus and its Hox gene families provides insights of decapod evolution.</title>
        <authorList>
            <person name="Jeong J.-H."/>
            <person name="Song I."/>
            <person name="Kim S."/>
            <person name="Choi T."/>
            <person name="Kim D."/>
            <person name="Ryu S."/>
            <person name="Kim W."/>
        </authorList>
    </citation>
    <scope>NUCLEOTIDE SEQUENCE [LARGE SCALE GENOMIC DNA]</scope>
    <source>
        <tissue evidence="2">Muscle</tissue>
    </source>
</reference>
<organism evidence="2 3">
    <name type="scientific">Portunus trituberculatus</name>
    <name type="common">Swimming crab</name>
    <name type="synonym">Neptunus trituberculatus</name>
    <dbReference type="NCBI Taxonomy" id="210409"/>
    <lineage>
        <taxon>Eukaryota</taxon>
        <taxon>Metazoa</taxon>
        <taxon>Ecdysozoa</taxon>
        <taxon>Arthropoda</taxon>
        <taxon>Crustacea</taxon>
        <taxon>Multicrustacea</taxon>
        <taxon>Malacostraca</taxon>
        <taxon>Eumalacostraca</taxon>
        <taxon>Eucarida</taxon>
        <taxon>Decapoda</taxon>
        <taxon>Pleocyemata</taxon>
        <taxon>Brachyura</taxon>
        <taxon>Eubrachyura</taxon>
        <taxon>Portunoidea</taxon>
        <taxon>Portunidae</taxon>
        <taxon>Portuninae</taxon>
        <taxon>Portunus</taxon>
    </lineage>
</organism>
<dbReference type="AlphaFoldDB" id="A0A5B7I8J9"/>
<dbReference type="EMBL" id="VSRR010045050">
    <property type="protein sequence ID" value="MPC77124.1"/>
    <property type="molecule type" value="Genomic_DNA"/>
</dbReference>
<proteinExistence type="predicted"/>
<comment type="caution">
    <text evidence="2">The sequence shown here is derived from an EMBL/GenBank/DDBJ whole genome shotgun (WGS) entry which is preliminary data.</text>
</comment>
<keyword evidence="3" id="KW-1185">Reference proteome</keyword>
<feature type="region of interest" description="Disordered" evidence="1">
    <location>
        <begin position="67"/>
        <end position="86"/>
    </location>
</feature>
<evidence type="ECO:0000313" key="2">
    <source>
        <dbReference type="EMBL" id="MPC77124.1"/>
    </source>
</evidence>